<evidence type="ECO:0000313" key="2">
    <source>
        <dbReference type="Proteomes" id="UP001175344"/>
    </source>
</evidence>
<sequence>MSKLTDAAIESSMLSSVEGFSFLVVDSLEFELGRELTEEESMRVYRRVEKAINEATQEAAK</sequence>
<proteinExistence type="predicted"/>
<accession>A0ABU6KQR7</accession>
<evidence type="ECO:0000313" key="1">
    <source>
        <dbReference type="EMBL" id="MEC5728025.1"/>
    </source>
</evidence>
<dbReference type="Proteomes" id="UP001175344">
    <property type="component" value="Unassembled WGS sequence"/>
</dbReference>
<keyword evidence="2" id="KW-1185">Reference proteome</keyword>
<comment type="caution">
    <text evidence="1">The sequence shown here is derived from an EMBL/GenBank/DDBJ whole genome shotgun (WGS) entry which is preliminary data.</text>
</comment>
<organism evidence="1 2">
    <name type="scientific">Enterobacter asburiae</name>
    <dbReference type="NCBI Taxonomy" id="61645"/>
    <lineage>
        <taxon>Bacteria</taxon>
        <taxon>Pseudomonadati</taxon>
        <taxon>Pseudomonadota</taxon>
        <taxon>Gammaproteobacteria</taxon>
        <taxon>Enterobacterales</taxon>
        <taxon>Enterobacteriaceae</taxon>
        <taxon>Enterobacter</taxon>
        <taxon>Enterobacter cloacae complex</taxon>
    </lineage>
</organism>
<gene>
    <name evidence="1" type="ORF">QAA55_006310</name>
</gene>
<dbReference type="EMBL" id="JARTQQ020000001">
    <property type="protein sequence ID" value="MEC5728025.1"/>
    <property type="molecule type" value="Genomic_DNA"/>
</dbReference>
<protein>
    <submittedName>
        <fullName evidence="1">Uncharacterized protein</fullName>
    </submittedName>
</protein>
<dbReference type="RefSeq" id="WP_059290860.1">
    <property type="nucleotide sequence ID" value="NZ_CP056711.1"/>
</dbReference>
<reference evidence="1 2" key="1">
    <citation type="journal article" date="2023" name="Nat. Commun.">
        <title>Genomic dissection of endemic carbapenem resistance reveals metallo-beta-lactamase dissemination through clonal, plasmid and integron transfer.</title>
        <authorList>
            <person name="Macesic N."/>
            <person name="Hawkey J."/>
            <person name="Vezina B."/>
            <person name="Wisniewski J.A."/>
            <person name="Cottingham H."/>
            <person name="Blakeway L.V."/>
            <person name="Harshegyi T."/>
            <person name="Pragastis K."/>
            <person name="Badoordeen G.Z."/>
            <person name="Dennison A."/>
            <person name="Spelman D.W."/>
            <person name="Jenney A.W.J."/>
            <person name="Peleg A.Y."/>
        </authorList>
    </citation>
    <scope>NUCLEOTIDE SEQUENCE [LARGE SCALE GENOMIC DNA]</scope>
    <source>
        <strain evidence="1 2">CPO239</strain>
    </source>
</reference>
<name>A0ABU6KQR7_ENTAS</name>